<evidence type="ECO:0000256" key="1">
    <source>
        <dbReference type="SAM" id="MobiDB-lite"/>
    </source>
</evidence>
<evidence type="ECO:0000313" key="3">
    <source>
        <dbReference type="Proteomes" id="UP000024635"/>
    </source>
</evidence>
<dbReference type="Proteomes" id="UP000024635">
    <property type="component" value="Unassembled WGS sequence"/>
</dbReference>
<name>A0A016RVW9_9BILA</name>
<proteinExistence type="predicted"/>
<accession>A0A016RVW9</accession>
<feature type="region of interest" description="Disordered" evidence="1">
    <location>
        <begin position="1"/>
        <end position="74"/>
    </location>
</feature>
<evidence type="ECO:0000313" key="2">
    <source>
        <dbReference type="EMBL" id="EYB82257.1"/>
    </source>
</evidence>
<gene>
    <name evidence="2" type="primary">Acey_s0363.g3524</name>
    <name evidence="2" type="ORF">Y032_0363g3524</name>
</gene>
<feature type="compositionally biased region" description="Basic residues" evidence="1">
    <location>
        <begin position="31"/>
        <end position="43"/>
    </location>
</feature>
<protein>
    <submittedName>
        <fullName evidence="2">Uncharacterized protein</fullName>
    </submittedName>
</protein>
<dbReference type="AlphaFoldDB" id="A0A016RVW9"/>
<organism evidence="2 3">
    <name type="scientific">Ancylostoma ceylanicum</name>
    <dbReference type="NCBI Taxonomy" id="53326"/>
    <lineage>
        <taxon>Eukaryota</taxon>
        <taxon>Metazoa</taxon>
        <taxon>Ecdysozoa</taxon>
        <taxon>Nematoda</taxon>
        <taxon>Chromadorea</taxon>
        <taxon>Rhabditida</taxon>
        <taxon>Rhabditina</taxon>
        <taxon>Rhabditomorpha</taxon>
        <taxon>Strongyloidea</taxon>
        <taxon>Ancylostomatidae</taxon>
        <taxon>Ancylostomatinae</taxon>
        <taxon>Ancylostoma</taxon>
    </lineage>
</organism>
<keyword evidence="3" id="KW-1185">Reference proteome</keyword>
<dbReference type="EMBL" id="JARK01001699">
    <property type="protein sequence ID" value="EYB82257.1"/>
    <property type="molecule type" value="Genomic_DNA"/>
</dbReference>
<sequence length="87" mass="9751">MLQKTQMSVTDAPPKSKPPIAKPMKSPIAKPRTRKDSKPRKSLVKTAVRQRSVEGDGFQVQEEEEESPTLKSVKSIVNERTSDVYNV</sequence>
<reference evidence="3" key="1">
    <citation type="journal article" date="2015" name="Nat. Genet.">
        <title>The genome and transcriptome of the zoonotic hookworm Ancylostoma ceylanicum identify infection-specific gene families.</title>
        <authorList>
            <person name="Schwarz E.M."/>
            <person name="Hu Y."/>
            <person name="Antoshechkin I."/>
            <person name="Miller M.M."/>
            <person name="Sternberg P.W."/>
            <person name="Aroian R.V."/>
        </authorList>
    </citation>
    <scope>NUCLEOTIDE SEQUENCE</scope>
    <source>
        <strain evidence="3">HY135</strain>
    </source>
</reference>
<comment type="caution">
    <text evidence="2">The sequence shown here is derived from an EMBL/GenBank/DDBJ whole genome shotgun (WGS) entry which is preliminary data.</text>
</comment>